<dbReference type="Pfam" id="PF00293">
    <property type="entry name" value="NUDIX"/>
    <property type="match status" value="1"/>
</dbReference>
<organism evidence="18">
    <name type="scientific">Neisseria leonii</name>
    <dbReference type="NCBI Taxonomy" id="2995413"/>
    <lineage>
        <taxon>Bacteria</taxon>
        <taxon>Pseudomonadati</taxon>
        <taxon>Pseudomonadota</taxon>
        <taxon>Betaproteobacteria</taxon>
        <taxon>Neisseriales</taxon>
        <taxon>Neisseriaceae</taxon>
        <taxon>Neisseria</taxon>
    </lineage>
</organism>
<evidence type="ECO:0000256" key="4">
    <source>
        <dbReference type="ARBA" id="ARBA00022705"/>
    </source>
</evidence>
<evidence type="ECO:0000256" key="2">
    <source>
        <dbReference type="ARBA" id="ARBA00005582"/>
    </source>
</evidence>
<dbReference type="PROSITE" id="PS00893">
    <property type="entry name" value="NUDIX_BOX"/>
    <property type="match status" value="1"/>
</dbReference>
<dbReference type="GO" id="GO:0006281">
    <property type="term" value="P:DNA repair"/>
    <property type="evidence" value="ECO:0007669"/>
    <property type="project" value="UniProtKB-KW"/>
</dbReference>
<dbReference type="GO" id="GO:0044715">
    <property type="term" value="F:8-oxo-dGDP phosphatase activity"/>
    <property type="evidence" value="ECO:0007669"/>
    <property type="project" value="TreeGrafter"/>
</dbReference>
<keyword evidence="5" id="KW-0479">Metal-binding</keyword>
<dbReference type="SUPFAM" id="SSF55811">
    <property type="entry name" value="Nudix"/>
    <property type="match status" value="1"/>
</dbReference>
<dbReference type="Gene3D" id="3.90.79.10">
    <property type="entry name" value="Nucleoside Triphosphate Pyrophosphohydrolase"/>
    <property type="match status" value="1"/>
</dbReference>
<dbReference type="EMBL" id="CP146598">
    <property type="protein sequence ID" value="WWY03709.1"/>
    <property type="molecule type" value="Genomic_DNA"/>
</dbReference>
<sequence>MTERKCLHVVAGVLFNEAGECLLSSRPQGKPYAGYWEFAGGKVEADETELAALRREFAEELGITVHGARLWLTKIHDYEHARVYLRFYRIAAGQWSGAPEGKEGQQWRWQRAGDYTVEPMLPANSALLKALAVPQALTGRLKTGFGGENAQGRYWIAPYPGEAHHSGVWLTAAQLAGLGRMPQAQSVWVLAGSAEEMVQTADADGWIWRVSGGASAAALADVLAAGVPQPLIVAASAEDCRRWGRAWLDAGAHALLADDETERA</sequence>
<reference evidence="19" key="2">
    <citation type="submission" date="2024-02" db="EMBL/GenBank/DDBJ databases">
        <title>Neisseria leonii sp. nov.</title>
        <authorList>
            <person name="Boutroux M."/>
            <person name="Favre-Rochex S."/>
            <person name="Gorgette O."/>
            <person name="Touak G."/>
            <person name="Muhle E."/>
            <person name="Chesneau O."/>
            <person name="Clermont D."/>
            <person name="Rahi P."/>
        </authorList>
    </citation>
    <scope>NUCLEOTIDE SEQUENCE</scope>
    <source>
        <strain evidence="19">51.81</strain>
    </source>
</reference>
<evidence type="ECO:0000313" key="20">
    <source>
        <dbReference type="Proteomes" id="UP001149607"/>
    </source>
</evidence>
<keyword evidence="9" id="KW-0234">DNA repair</keyword>
<evidence type="ECO:0000256" key="6">
    <source>
        <dbReference type="ARBA" id="ARBA00022763"/>
    </source>
</evidence>
<evidence type="ECO:0000256" key="1">
    <source>
        <dbReference type="ARBA" id="ARBA00001946"/>
    </source>
</evidence>
<dbReference type="EC" id="3.6.1.55" evidence="12"/>
<evidence type="ECO:0000256" key="9">
    <source>
        <dbReference type="ARBA" id="ARBA00023204"/>
    </source>
</evidence>
<feature type="domain" description="Nudix hydrolase" evidence="17">
    <location>
        <begin position="5"/>
        <end position="135"/>
    </location>
</feature>
<keyword evidence="6" id="KW-0227">DNA damage</keyword>
<dbReference type="RefSeq" id="WP_274584567.1">
    <property type="nucleotide sequence ID" value="NZ_CP145811.1"/>
</dbReference>
<evidence type="ECO:0000256" key="10">
    <source>
        <dbReference type="ARBA" id="ARBA00035861"/>
    </source>
</evidence>
<gene>
    <name evidence="18" type="ORF">ORY91_000706</name>
    <name evidence="19" type="ORF">V9W64_02915</name>
</gene>
<keyword evidence="4" id="KW-0235">DNA replication</keyword>
<evidence type="ECO:0000313" key="19">
    <source>
        <dbReference type="EMBL" id="WWY03709.1"/>
    </source>
</evidence>
<dbReference type="InterPro" id="IPR020084">
    <property type="entry name" value="NUDIX_hydrolase_CS"/>
</dbReference>
<dbReference type="PANTHER" id="PTHR47707:SF1">
    <property type="entry name" value="NUDIX HYDROLASE FAMILY PROTEIN"/>
    <property type="match status" value="1"/>
</dbReference>
<evidence type="ECO:0000313" key="18">
    <source>
        <dbReference type="EMBL" id="MDD9327321.1"/>
    </source>
</evidence>
<dbReference type="InterPro" id="IPR015797">
    <property type="entry name" value="NUDIX_hydrolase-like_dom_sf"/>
</dbReference>
<dbReference type="AlphaFoldDB" id="A0A9X4E0T7"/>
<comment type="catalytic activity">
    <reaction evidence="11">
        <text>8-oxo-GTP + H2O = 8-oxo-GMP + diphosphate + H(+)</text>
        <dbReference type="Rhea" id="RHEA:67616"/>
        <dbReference type="ChEBI" id="CHEBI:15377"/>
        <dbReference type="ChEBI" id="CHEBI:15378"/>
        <dbReference type="ChEBI" id="CHEBI:33019"/>
        <dbReference type="ChEBI" id="CHEBI:143553"/>
        <dbReference type="ChEBI" id="CHEBI:145694"/>
    </reaction>
</comment>
<dbReference type="InterPro" id="IPR000086">
    <property type="entry name" value="NUDIX_hydrolase_dom"/>
</dbReference>
<dbReference type="GO" id="GO:0044716">
    <property type="term" value="F:8-oxo-GDP phosphatase activity"/>
    <property type="evidence" value="ECO:0007669"/>
    <property type="project" value="TreeGrafter"/>
</dbReference>
<dbReference type="GO" id="GO:0008413">
    <property type="term" value="F:8-oxo-7,8-dihydroguanosine triphosphate pyrophosphatase activity"/>
    <property type="evidence" value="ECO:0007669"/>
    <property type="project" value="TreeGrafter"/>
</dbReference>
<evidence type="ECO:0000259" key="17">
    <source>
        <dbReference type="PROSITE" id="PS51462"/>
    </source>
</evidence>
<accession>A0A9X4E0T7</accession>
<comment type="similarity">
    <text evidence="2">Belongs to the Nudix hydrolase family.</text>
</comment>
<comment type="catalytic activity">
    <reaction evidence="10">
        <text>8-oxo-dGTP + H2O = 8-oxo-dGMP + diphosphate + H(+)</text>
        <dbReference type="Rhea" id="RHEA:31575"/>
        <dbReference type="ChEBI" id="CHEBI:15377"/>
        <dbReference type="ChEBI" id="CHEBI:15378"/>
        <dbReference type="ChEBI" id="CHEBI:33019"/>
        <dbReference type="ChEBI" id="CHEBI:63224"/>
        <dbReference type="ChEBI" id="CHEBI:77896"/>
        <dbReference type="EC" id="3.6.1.55"/>
    </reaction>
</comment>
<dbReference type="EMBL" id="JAPQFL010000001">
    <property type="protein sequence ID" value="MDD9327321.1"/>
    <property type="molecule type" value="Genomic_DNA"/>
</dbReference>
<dbReference type="GO" id="GO:0035539">
    <property type="term" value="F:8-oxo-7,8-dihydrodeoxyguanosine triphosphate pyrophosphatase activity"/>
    <property type="evidence" value="ECO:0007669"/>
    <property type="project" value="UniProtKB-EC"/>
</dbReference>
<dbReference type="GO" id="GO:0046872">
    <property type="term" value="F:metal ion binding"/>
    <property type="evidence" value="ECO:0007669"/>
    <property type="project" value="UniProtKB-KW"/>
</dbReference>
<dbReference type="CDD" id="cd03425">
    <property type="entry name" value="NUDIX_MutT_NudA_like"/>
    <property type="match status" value="1"/>
</dbReference>
<keyword evidence="8" id="KW-0460">Magnesium</keyword>
<evidence type="ECO:0000256" key="15">
    <source>
        <dbReference type="ARBA" id="ARBA00041979"/>
    </source>
</evidence>
<dbReference type="Proteomes" id="UP001149607">
    <property type="component" value="Chromosome"/>
</dbReference>
<evidence type="ECO:0000256" key="7">
    <source>
        <dbReference type="ARBA" id="ARBA00022801"/>
    </source>
</evidence>
<keyword evidence="3" id="KW-0515">Mutator protein</keyword>
<comment type="cofactor">
    <cofactor evidence="1">
        <name>Mg(2+)</name>
        <dbReference type="ChEBI" id="CHEBI:18420"/>
    </cofactor>
</comment>
<evidence type="ECO:0000256" key="11">
    <source>
        <dbReference type="ARBA" id="ARBA00036904"/>
    </source>
</evidence>
<keyword evidence="20" id="KW-1185">Reference proteome</keyword>
<evidence type="ECO:0000256" key="8">
    <source>
        <dbReference type="ARBA" id="ARBA00022842"/>
    </source>
</evidence>
<dbReference type="PROSITE" id="PS51462">
    <property type="entry name" value="NUDIX"/>
    <property type="match status" value="1"/>
</dbReference>
<protein>
    <recommendedName>
        <fullName evidence="13">8-oxo-dGTP diphosphatase</fullName>
        <ecNumber evidence="12">3.6.1.55</ecNumber>
    </recommendedName>
    <alternativeName>
        <fullName evidence="16">7,8-dihydro-8-oxoguanine-triphosphatase</fullName>
    </alternativeName>
    <alternativeName>
        <fullName evidence="15">Mutator protein MutT</fullName>
    </alternativeName>
    <alternativeName>
        <fullName evidence="14">dGTP pyrophosphohydrolase</fullName>
    </alternativeName>
</protein>
<keyword evidence="7" id="KW-0378">Hydrolase</keyword>
<dbReference type="PANTHER" id="PTHR47707">
    <property type="entry name" value="8-OXO-DGTP DIPHOSPHATASE"/>
    <property type="match status" value="1"/>
</dbReference>
<proteinExistence type="inferred from homology"/>
<evidence type="ECO:0000256" key="14">
    <source>
        <dbReference type="ARBA" id="ARBA00041592"/>
    </source>
</evidence>
<evidence type="ECO:0000256" key="12">
    <source>
        <dbReference type="ARBA" id="ARBA00038905"/>
    </source>
</evidence>
<evidence type="ECO:0000256" key="16">
    <source>
        <dbReference type="ARBA" id="ARBA00042798"/>
    </source>
</evidence>
<evidence type="ECO:0000256" key="5">
    <source>
        <dbReference type="ARBA" id="ARBA00022723"/>
    </source>
</evidence>
<evidence type="ECO:0000256" key="3">
    <source>
        <dbReference type="ARBA" id="ARBA00022457"/>
    </source>
</evidence>
<reference evidence="18" key="1">
    <citation type="submission" date="2022-10" db="EMBL/GenBank/DDBJ databases">
        <authorList>
            <person name="Boutroux M."/>
        </authorList>
    </citation>
    <scope>NUCLEOTIDE SEQUENCE</scope>
    <source>
        <strain evidence="18">51.81</strain>
    </source>
</reference>
<dbReference type="InterPro" id="IPR047127">
    <property type="entry name" value="MutT-like"/>
</dbReference>
<dbReference type="GO" id="GO:0006260">
    <property type="term" value="P:DNA replication"/>
    <property type="evidence" value="ECO:0007669"/>
    <property type="project" value="UniProtKB-KW"/>
</dbReference>
<evidence type="ECO:0000256" key="13">
    <source>
        <dbReference type="ARBA" id="ARBA00040794"/>
    </source>
</evidence>
<name>A0A9X4E0T7_9NEIS</name>